<keyword evidence="2" id="KW-1185">Reference proteome</keyword>
<dbReference type="Proteomes" id="UP001338125">
    <property type="component" value="Unassembled WGS sequence"/>
</dbReference>
<organism evidence="1 2">
    <name type="scientific">Cladobotryum mycophilum</name>
    <dbReference type="NCBI Taxonomy" id="491253"/>
    <lineage>
        <taxon>Eukaryota</taxon>
        <taxon>Fungi</taxon>
        <taxon>Dikarya</taxon>
        <taxon>Ascomycota</taxon>
        <taxon>Pezizomycotina</taxon>
        <taxon>Sordariomycetes</taxon>
        <taxon>Hypocreomycetidae</taxon>
        <taxon>Hypocreales</taxon>
        <taxon>Hypocreaceae</taxon>
        <taxon>Cladobotryum</taxon>
    </lineage>
</organism>
<reference evidence="1 2" key="1">
    <citation type="submission" date="2024-01" db="EMBL/GenBank/DDBJ databases">
        <title>Complete genome of Cladobotryum mycophilum ATHUM6906.</title>
        <authorList>
            <person name="Christinaki A.C."/>
            <person name="Myridakis A.I."/>
            <person name="Kouvelis V.N."/>
        </authorList>
    </citation>
    <scope>NUCLEOTIDE SEQUENCE [LARGE SCALE GENOMIC DNA]</scope>
    <source>
        <strain evidence="1 2">ATHUM6906</strain>
    </source>
</reference>
<dbReference type="EMBL" id="JAVFKD010000002">
    <property type="protein sequence ID" value="KAK5996666.1"/>
    <property type="molecule type" value="Genomic_DNA"/>
</dbReference>
<accession>A0ABR0SY55</accession>
<comment type="caution">
    <text evidence="1">The sequence shown here is derived from an EMBL/GenBank/DDBJ whole genome shotgun (WGS) entry which is preliminary data.</text>
</comment>
<name>A0ABR0SY55_9HYPO</name>
<protein>
    <submittedName>
        <fullName evidence="1">Uncharacterized protein</fullName>
    </submittedName>
</protein>
<evidence type="ECO:0000313" key="1">
    <source>
        <dbReference type="EMBL" id="KAK5996666.1"/>
    </source>
</evidence>
<gene>
    <name evidence="1" type="ORF">PT974_02005</name>
</gene>
<sequence length="261" mass="28932">MGQGIKDLEPGSLYITVAVPKPKSCHFNPAEALLNYPPAFPANFDLTTYETWCADTYELEEFDWGLYWHRGRGDGTWYGLSPVDHSIDIHLTRLGLSTSIGMSGVVFPPLYKYTLIRRDMCQSPRLQGHVAGLIRVLHVPGSVASELTTYLDWLAAHAAATATRSFIWATSLYLRTRRHITANPRDGANQGMPAGFDITGFLCEALHFAYGEVCHGLAGQLPRPIMVSAYGVDLAWKGAAATHKGENKKMQHQYQHQPRGC</sequence>
<proteinExistence type="predicted"/>
<evidence type="ECO:0000313" key="2">
    <source>
        <dbReference type="Proteomes" id="UP001338125"/>
    </source>
</evidence>